<feature type="transmembrane region" description="Helical" evidence="3">
    <location>
        <begin position="169"/>
        <end position="186"/>
    </location>
</feature>
<comment type="subcellular location">
    <subcellularLocation>
        <location evidence="1">Membrane</location>
    </subcellularLocation>
</comment>
<dbReference type="InterPro" id="IPR002656">
    <property type="entry name" value="Acyl_transf_3_dom"/>
</dbReference>
<dbReference type="EMBL" id="QNRI01000008">
    <property type="protein sequence ID" value="RBO95383.1"/>
    <property type="molecule type" value="Genomic_DNA"/>
</dbReference>
<reference evidence="5 6" key="1">
    <citation type="submission" date="2018-06" db="EMBL/GenBank/DDBJ databases">
        <title>Genomic Encyclopedia of Type Strains, Phase IV (KMG-IV): sequencing the most valuable type-strain genomes for metagenomic binning, comparative biology and taxonomic classification.</title>
        <authorList>
            <person name="Goeker M."/>
        </authorList>
    </citation>
    <scope>NUCLEOTIDE SEQUENCE [LARGE SCALE GENOMIC DNA]</scope>
    <source>
        <strain evidence="5 6">DSM 15140</strain>
    </source>
</reference>
<dbReference type="RefSeq" id="WP_113869393.1">
    <property type="nucleotide sequence ID" value="NZ_BAABQN010000015.1"/>
</dbReference>
<gene>
    <name evidence="5" type="ORF">DES48_10894</name>
</gene>
<protein>
    <submittedName>
        <fullName evidence="5">Fucose 4-O-acetylase-like acetyltransferase</fullName>
    </submittedName>
</protein>
<evidence type="ECO:0000313" key="6">
    <source>
        <dbReference type="Proteomes" id="UP000252254"/>
    </source>
</evidence>
<dbReference type="Proteomes" id="UP000252254">
    <property type="component" value="Unassembled WGS sequence"/>
</dbReference>
<keyword evidence="3" id="KW-0472">Membrane</keyword>
<dbReference type="InterPro" id="IPR052734">
    <property type="entry name" value="Nod_factor_acetyltransferase"/>
</dbReference>
<evidence type="ECO:0000256" key="2">
    <source>
        <dbReference type="ARBA" id="ARBA00007400"/>
    </source>
</evidence>
<keyword evidence="5" id="KW-0808">Transferase</keyword>
<feature type="transmembrane region" description="Helical" evidence="3">
    <location>
        <begin position="193"/>
        <end position="213"/>
    </location>
</feature>
<feature type="transmembrane region" description="Helical" evidence="3">
    <location>
        <begin position="70"/>
        <end position="87"/>
    </location>
</feature>
<dbReference type="PANTHER" id="PTHR37312:SF1">
    <property type="entry name" value="MEMBRANE-BOUND ACYLTRANSFERASE YKRP-RELATED"/>
    <property type="match status" value="1"/>
</dbReference>
<dbReference type="Pfam" id="PF01757">
    <property type="entry name" value="Acyl_transf_3"/>
    <property type="match status" value="1"/>
</dbReference>
<feature type="domain" description="Acyltransferase 3" evidence="4">
    <location>
        <begin position="7"/>
        <end position="307"/>
    </location>
</feature>
<evidence type="ECO:0000313" key="5">
    <source>
        <dbReference type="EMBL" id="RBO95383.1"/>
    </source>
</evidence>
<dbReference type="PANTHER" id="PTHR37312">
    <property type="entry name" value="MEMBRANE-BOUND ACYLTRANSFERASE YKRP-RELATED"/>
    <property type="match status" value="1"/>
</dbReference>
<keyword evidence="3" id="KW-0812">Transmembrane</keyword>
<comment type="similarity">
    <text evidence="2">Belongs to the acyltransferase 3 family.</text>
</comment>
<sequence>MNNEHLKWIDIAKGIGIIAVVMGHGGHELAHHYTYWFHMPLFFILSGLLFKPIDNFSDLFNFIKKRAIRLLLPYVSFGITIYFYIELKNGFELSSFLTDLYKLAYGGMMMKGLVTVFWFITCLFLVQIIFAVIDLIFKNNITKIALITLSYLLAHIYAFYQPFESPVPWSADVVLITLPFYAFGFYIKKYIGLILNVKTFIASFLLLTVFIVYDYMNNYFYQIDLKPNVYNHLFLDFFIPVIICFVVFNVSKILSKYQYSTTLSKIGTSTITIMFLHRVSNDFFSHFFNYGIVVYTIIGVLVPFICYLILLRVPYISIAFLGLSSNTVKQKNNKATVA</sequence>
<organism evidence="5 6">
    <name type="scientific">Paraliobacillus ryukyuensis</name>
    <dbReference type="NCBI Taxonomy" id="200904"/>
    <lineage>
        <taxon>Bacteria</taxon>
        <taxon>Bacillati</taxon>
        <taxon>Bacillota</taxon>
        <taxon>Bacilli</taxon>
        <taxon>Bacillales</taxon>
        <taxon>Bacillaceae</taxon>
        <taxon>Paraliobacillus</taxon>
    </lineage>
</organism>
<evidence type="ECO:0000256" key="3">
    <source>
        <dbReference type="SAM" id="Phobius"/>
    </source>
</evidence>
<proteinExistence type="inferred from homology"/>
<feature type="transmembrane region" description="Helical" evidence="3">
    <location>
        <begin position="116"/>
        <end position="137"/>
    </location>
</feature>
<dbReference type="GO" id="GO:0016747">
    <property type="term" value="F:acyltransferase activity, transferring groups other than amino-acyl groups"/>
    <property type="evidence" value="ECO:0007669"/>
    <property type="project" value="InterPro"/>
</dbReference>
<dbReference type="AlphaFoldDB" id="A0A366DZ76"/>
<evidence type="ECO:0000259" key="4">
    <source>
        <dbReference type="Pfam" id="PF01757"/>
    </source>
</evidence>
<evidence type="ECO:0000256" key="1">
    <source>
        <dbReference type="ARBA" id="ARBA00004370"/>
    </source>
</evidence>
<name>A0A366DZ76_9BACI</name>
<keyword evidence="6" id="KW-1185">Reference proteome</keyword>
<feature type="transmembrane region" description="Helical" evidence="3">
    <location>
        <begin position="262"/>
        <end position="280"/>
    </location>
</feature>
<dbReference type="STRING" id="200904.GCA_900168775_02867"/>
<accession>A0A366DZ76</accession>
<feature type="transmembrane region" description="Helical" evidence="3">
    <location>
        <begin position="233"/>
        <end position="250"/>
    </location>
</feature>
<feature type="transmembrane region" description="Helical" evidence="3">
    <location>
        <begin position="144"/>
        <end position="163"/>
    </location>
</feature>
<feature type="transmembrane region" description="Helical" evidence="3">
    <location>
        <begin position="292"/>
        <end position="311"/>
    </location>
</feature>
<keyword evidence="3" id="KW-1133">Transmembrane helix</keyword>
<feature type="transmembrane region" description="Helical" evidence="3">
    <location>
        <begin position="33"/>
        <end position="50"/>
    </location>
</feature>
<dbReference type="OrthoDB" id="6623990at2"/>
<comment type="caution">
    <text evidence="5">The sequence shown here is derived from an EMBL/GenBank/DDBJ whole genome shotgun (WGS) entry which is preliminary data.</text>
</comment>